<evidence type="ECO:0000256" key="17">
    <source>
        <dbReference type="ARBA" id="ARBA00023268"/>
    </source>
</evidence>
<dbReference type="Proteomes" id="UP000280228">
    <property type="component" value="Chromosome"/>
</dbReference>
<keyword evidence="25" id="KW-0812">Transmembrane</keyword>
<dbReference type="Pfam" id="PF14814">
    <property type="entry name" value="UB2H"/>
    <property type="match status" value="1"/>
</dbReference>
<proteinExistence type="inferred from homology"/>
<dbReference type="InterPro" id="IPR050396">
    <property type="entry name" value="Glycosyltr_51/Transpeptidase"/>
</dbReference>
<dbReference type="RefSeq" id="WP_126705090.1">
    <property type="nucleotide sequence ID" value="NZ_CP034662.1"/>
</dbReference>
<comment type="function">
    <text evidence="1 23">Cell wall formation. Synthesis of cross-linked peptidoglycan from the lipid intermediates. The enzyme has a penicillin-insensitive transglycosylase N-terminal domain (formation of linear glycan strands) and a penicillin-sensitive transpeptidase C-terminal domain (cross-linking of the peptide subunits).</text>
</comment>
<evidence type="ECO:0000256" key="2">
    <source>
        <dbReference type="ARBA" id="ARBA00004236"/>
    </source>
</evidence>
<dbReference type="GO" id="GO:0009274">
    <property type="term" value="C:peptidoglycan-based cell wall"/>
    <property type="evidence" value="ECO:0007669"/>
    <property type="project" value="UniProtKB-UniRule"/>
</dbReference>
<evidence type="ECO:0000256" key="6">
    <source>
        <dbReference type="ARBA" id="ARBA00018637"/>
    </source>
</evidence>
<feature type="transmembrane region" description="Helical" evidence="25">
    <location>
        <begin position="35"/>
        <end position="56"/>
    </location>
</feature>
<evidence type="ECO:0000256" key="24">
    <source>
        <dbReference type="PIRSR" id="PIRSR002799-1"/>
    </source>
</evidence>
<dbReference type="Pfam" id="PF00912">
    <property type="entry name" value="Transgly"/>
    <property type="match status" value="1"/>
</dbReference>
<keyword evidence="25" id="KW-1133">Transmembrane helix</keyword>
<dbReference type="UniPathway" id="UPA00219"/>
<dbReference type="GO" id="GO:0071555">
    <property type="term" value="P:cell wall organization"/>
    <property type="evidence" value="ECO:0007669"/>
    <property type="project" value="UniProtKB-UniRule"/>
</dbReference>
<evidence type="ECO:0000256" key="9">
    <source>
        <dbReference type="ARBA" id="ARBA00022670"/>
    </source>
</evidence>
<evidence type="ECO:0000256" key="4">
    <source>
        <dbReference type="ARBA" id="ARBA00007090"/>
    </source>
</evidence>
<dbReference type="GO" id="GO:0008360">
    <property type="term" value="P:regulation of cell shape"/>
    <property type="evidence" value="ECO:0007669"/>
    <property type="project" value="UniProtKB-UniRule"/>
</dbReference>
<evidence type="ECO:0000256" key="14">
    <source>
        <dbReference type="ARBA" id="ARBA00022984"/>
    </source>
</evidence>
<evidence type="ECO:0000256" key="19">
    <source>
        <dbReference type="ARBA" id="ARBA00032454"/>
    </source>
</evidence>
<dbReference type="InterPro" id="IPR028166">
    <property type="entry name" value="UB2H"/>
</dbReference>
<dbReference type="InterPro" id="IPR011813">
    <property type="entry name" value="PBP_1b"/>
</dbReference>
<evidence type="ECO:0000259" key="26">
    <source>
        <dbReference type="Pfam" id="PF00905"/>
    </source>
</evidence>
<evidence type="ECO:0000313" key="30">
    <source>
        <dbReference type="Proteomes" id="UP000280228"/>
    </source>
</evidence>
<evidence type="ECO:0000256" key="12">
    <source>
        <dbReference type="ARBA" id="ARBA00022801"/>
    </source>
</evidence>
<evidence type="ECO:0000256" key="16">
    <source>
        <dbReference type="ARBA" id="ARBA00023251"/>
    </source>
</evidence>
<evidence type="ECO:0000256" key="3">
    <source>
        <dbReference type="ARBA" id="ARBA00004752"/>
    </source>
</evidence>
<keyword evidence="8" id="KW-0121">Carboxypeptidase</keyword>
<evidence type="ECO:0000259" key="27">
    <source>
        <dbReference type="Pfam" id="PF00912"/>
    </source>
</evidence>
<feature type="domain" description="Penicillin-binding protein transpeptidase" evidence="26">
    <location>
        <begin position="444"/>
        <end position="695"/>
    </location>
</feature>
<keyword evidence="10 23" id="KW-0328">Glycosyltransferase</keyword>
<keyword evidence="9" id="KW-0645">Protease</keyword>
<evidence type="ECO:0000256" key="5">
    <source>
        <dbReference type="ARBA" id="ARBA00007739"/>
    </source>
</evidence>
<dbReference type="GO" id="GO:0009252">
    <property type="term" value="P:peptidoglycan biosynthetic process"/>
    <property type="evidence" value="ECO:0007669"/>
    <property type="project" value="UniProtKB-UniRule"/>
</dbReference>
<dbReference type="GO" id="GO:0009002">
    <property type="term" value="F:serine-type D-Ala-D-Ala carboxypeptidase activity"/>
    <property type="evidence" value="ECO:0007669"/>
    <property type="project" value="UniProtKB-EC"/>
</dbReference>
<protein>
    <recommendedName>
        <fullName evidence="6 22">Penicillin-binding protein 1B</fullName>
        <shortName evidence="23">PBP-1b</shortName>
        <shortName evidence="23">PBP1b</shortName>
    </recommendedName>
    <alternativeName>
        <fullName evidence="19 23">Murein polymerase</fullName>
    </alternativeName>
</protein>
<dbReference type="InterPro" id="IPR036950">
    <property type="entry name" value="PBP_transglycosylase"/>
</dbReference>
<evidence type="ECO:0000256" key="11">
    <source>
        <dbReference type="ARBA" id="ARBA00022679"/>
    </source>
</evidence>
<dbReference type="Gene3D" id="3.30.2060.10">
    <property type="entry name" value="Penicillin-binding protein 1b domain"/>
    <property type="match status" value="1"/>
</dbReference>
<keyword evidence="12" id="KW-0378">Hydrolase</keyword>
<dbReference type="NCBIfam" id="TIGR02074">
    <property type="entry name" value="PBP_1a_fam"/>
    <property type="match status" value="1"/>
</dbReference>
<dbReference type="GO" id="GO:0008955">
    <property type="term" value="F:peptidoglycan glycosyltransferase activity"/>
    <property type="evidence" value="ECO:0007669"/>
    <property type="project" value="UniProtKB-UniRule"/>
</dbReference>
<keyword evidence="14 23" id="KW-0573">Peptidoglycan synthesis</keyword>
<comment type="similarity">
    <text evidence="4 23">In the C-terminal section; belongs to the transpeptidase family.</text>
</comment>
<evidence type="ECO:0000256" key="8">
    <source>
        <dbReference type="ARBA" id="ARBA00022645"/>
    </source>
</evidence>
<evidence type="ECO:0000256" key="1">
    <source>
        <dbReference type="ARBA" id="ARBA00002624"/>
    </source>
</evidence>
<keyword evidence="11 23" id="KW-0808">Transferase</keyword>
<comment type="pathway">
    <text evidence="3 23">Cell wall biogenesis; peptidoglycan biosynthesis.</text>
</comment>
<feature type="domain" description="Bifunctional transglycosylase second" evidence="28">
    <location>
        <begin position="84"/>
        <end position="167"/>
    </location>
</feature>
<keyword evidence="18 23" id="KW-0961">Cell wall biogenesis/degradation</keyword>
<comment type="catalytic activity">
    <reaction evidence="21">
        <text>[GlcNAc-(1-&gt;4)-Mur2Ac(oyl-L-Ala-gamma-D-Glu-L-Lys-D-Ala-D-Ala)](n)-di-trans,octa-cis-undecaprenyl diphosphate + beta-D-GlcNAc-(1-&gt;4)-Mur2Ac(oyl-L-Ala-gamma-D-Glu-L-Lys-D-Ala-D-Ala)-di-trans,octa-cis-undecaprenyl diphosphate = [GlcNAc-(1-&gt;4)-Mur2Ac(oyl-L-Ala-gamma-D-Glu-L-Lys-D-Ala-D-Ala)](n+1)-di-trans,octa-cis-undecaprenyl diphosphate + di-trans,octa-cis-undecaprenyl diphosphate + H(+)</text>
        <dbReference type="Rhea" id="RHEA:23708"/>
        <dbReference type="Rhea" id="RHEA-COMP:9602"/>
        <dbReference type="Rhea" id="RHEA-COMP:9603"/>
        <dbReference type="ChEBI" id="CHEBI:15378"/>
        <dbReference type="ChEBI" id="CHEBI:58405"/>
        <dbReference type="ChEBI" id="CHEBI:60033"/>
        <dbReference type="ChEBI" id="CHEBI:78435"/>
        <dbReference type="EC" id="2.4.99.28"/>
    </reaction>
</comment>
<comment type="catalytic activity">
    <reaction evidence="20">
        <text>Preferential cleavage: (Ac)2-L-Lys-D-Ala-|-D-Ala. Also transpeptidation of peptidyl-alanyl moieties that are N-acyl substituents of D-alanine.</text>
        <dbReference type="EC" id="3.4.16.4"/>
    </reaction>
</comment>
<sequence length="814" mass="90334">MKNPAISAIVSFFYWGFIVSKSVPRSFWRHQSGLIVTGVLLIVLFVMMVAFVLYAMHLNTAVVGKFENRKWDIPATLYSRPLVLHQGAALSAKDLESWLKLLRYSHDDTSQTGRYQKNGQVYTIYTRGFHYGDADKDPKQLIEVHFDRNTIKSLKSSAPNNSGILRLEPIKIGSIYPDNLEDRLLITQEQIPKPLVDALIATEDRNFYQHHGISMRGVARALFTNLTGGQVQQGGSTITQQLIKNFYLDSERTLKRKINEALMAVLLETHYSKDEILLAYMNEINLGQNGKQSVNGFGIAAQFYFDKPLGELSLEQYALLVGLAKGPSHYNPRKNPERALQRRNTVLNSMLATGKIDTATHQDAINRPLGVVKTPAIARLQFPDFFDAVQRELKTHYRSEDLKNRGLRIISTLDPLAQQAADTAMTNQLGKLRKKGGRTQKLQGALVSAHPATGELVALVGSGSDFTGFNRAIDAKRQVGSLLKPVIYLTAFQSGQYNLTTPVNDTQTSYTVNGRSWTPKNYGGQSHGSVPLLTALAKSYNQAAVNVGMQLGLDAFKAQLGNLSITTDIPPYPSAMLGAIDLSPMQMLGMYQIFANGGAYTPIHTIRTVIDDNGRVLQRSQPRHQFRAPPQAVYLLNRGLQEVIKSGTAKAADSINNHLGLAGKTGTTNDNRDAWFAGYSGNYVSVVWVGRDDNQPIGLTGGSGALPIWMDYMKRLNLTAVNLPLPTGVTWQWMDGRLGLPTMESCPDARWLPVIDLYRPSQMSPCASAILYQEQIYRQMLEYGSQGIADTEDVYIEDAPIYDKPAEDGDNPWW</sequence>
<dbReference type="EMBL" id="CP034662">
    <property type="protein sequence ID" value="AZQ92319.1"/>
    <property type="molecule type" value="Genomic_DNA"/>
</dbReference>
<evidence type="ECO:0000256" key="22">
    <source>
        <dbReference type="NCBIfam" id="TIGR02071"/>
    </source>
</evidence>
<evidence type="ECO:0000313" key="29">
    <source>
        <dbReference type="EMBL" id="AZQ92319.1"/>
    </source>
</evidence>
<dbReference type="PIRSF" id="PIRSF002799">
    <property type="entry name" value="PBP_1b"/>
    <property type="match status" value="1"/>
</dbReference>
<dbReference type="GO" id="GO:0006508">
    <property type="term" value="P:proteolysis"/>
    <property type="evidence" value="ECO:0007669"/>
    <property type="project" value="UniProtKB-KW"/>
</dbReference>
<evidence type="ECO:0000256" key="21">
    <source>
        <dbReference type="ARBA" id="ARBA00049902"/>
    </source>
</evidence>
<organism evidence="29 30">
    <name type="scientific">Moraxella catarrhalis</name>
    <name type="common">Branhamella catarrhalis</name>
    <dbReference type="NCBI Taxonomy" id="480"/>
    <lineage>
        <taxon>Bacteria</taxon>
        <taxon>Pseudomonadati</taxon>
        <taxon>Pseudomonadota</taxon>
        <taxon>Gammaproteobacteria</taxon>
        <taxon>Moraxellales</taxon>
        <taxon>Moraxellaceae</taxon>
        <taxon>Moraxella</taxon>
    </lineage>
</organism>
<evidence type="ECO:0000256" key="20">
    <source>
        <dbReference type="ARBA" id="ARBA00034000"/>
    </source>
</evidence>
<evidence type="ECO:0000256" key="25">
    <source>
        <dbReference type="SAM" id="Phobius"/>
    </source>
</evidence>
<dbReference type="SUPFAM" id="SSF53955">
    <property type="entry name" value="Lysozyme-like"/>
    <property type="match status" value="1"/>
</dbReference>
<keyword evidence="7" id="KW-1003">Cell membrane</keyword>
<evidence type="ECO:0000256" key="7">
    <source>
        <dbReference type="ARBA" id="ARBA00022475"/>
    </source>
</evidence>
<dbReference type="InterPro" id="IPR001460">
    <property type="entry name" value="PCN-bd_Tpept"/>
</dbReference>
<dbReference type="Gene3D" id="3.40.710.10">
    <property type="entry name" value="DD-peptidase/beta-lactamase superfamily"/>
    <property type="match status" value="1"/>
</dbReference>
<dbReference type="FunFam" id="1.10.3810.10:FF:000001">
    <property type="entry name" value="Penicillin-binding protein 1A"/>
    <property type="match status" value="1"/>
</dbReference>
<dbReference type="InterPro" id="IPR001264">
    <property type="entry name" value="Glyco_trans_51"/>
</dbReference>
<dbReference type="PANTHER" id="PTHR32282:SF11">
    <property type="entry name" value="PENICILLIN-BINDING PROTEIN 1B"/>
    <property type="match status" value="1"/>
</dbReference>
<gene>
    <name evidence="29" type="primary">mrcB</name>
    <name evidence="29" type="ORF">EJK53_0660</name>
</gene>
<feature type="active site" description="Acyl-ester intermediate; for transpeptidase activity" evidence="24">
    <location>
        <position position="481"/>
    </location>
</feature>
<keyword evidence="13 23" id="KW-0133">Cell shape</keyword>
<dbReference type="GO" id="GO:0046677">
    <property type="term" value="P:response to antibiotic"/>
    <property type="evidence" value="ECO:0007669"/>
    <property type="project" value="UniProtKB-UniRule"/>
</dbReference>
<evidence type="ECO:0000259" key="28">
    <source>
        <dbReference type="Pfam" id="PF14814"/>
    </source>
</evidence>
<evidence type="ECO:0000256" key="23">
    <source>
        <dbReference type="PIRNR" id="PIRNR002799"/>
    </source>
</evidence>
<dbReference type="GO" id="GO:0005886">
    <property type="term" value="C:plasma membrane"/>
    <property type="evidence" value="ECO:0007669"/>
    <property type="project" value="UniProtKB-SubCell"/>
</dbReference>
<dbReference type="GO" id="GO:0008658">
    <property type="term" value="F:penicillin binding"/>
    <property type="evidence" value="ECO:0007669"/>
    <property type="project" value="UniProtKB-UniRule"/>
</dbReference>
<comment type="subcellular location">
    <subcellularLocation>
        <location evidence="2">Cell membrane</location>
    </subcellularLocation>
</comment>
<evidence type="ECO:0000256" key="15">
    <source>
        <dbReference type="ARBA" id="ARBA00023136"/>
    </source>
</evidence>
<feature type="transmembrane region" description="Helical" evidence="25">
    <location>
        <begin position="6"/>
        <end position="23"/>
    </location>
</feature>
<evidence type="ECO:0000256" key="13">
    <source>
        <dbReference type="ARBA" id="ARBA00022960"/>
    </source>
</evidence>
<dbReference type="GO" id="GO:0030288">
    <property type="term" value="C:outer membrane-bounded periplasmic space"/>
    <property type="evidence" value="ECO:0007669"/>
    <property type="project" value="TreeGrafter"/>
</dbReference>
<comment type="similarity">
    <text evidence="5 23">In the N-terminal section; belongs to the glycosyltransferase 51 family.</text>
</comment>
<keyword evidence="16" id="KW-0046">Antibiotic resistance</keyword>
<keyword evidence="17" id="KW-0511">Multifunctional enzyme</keyword>
<feature type="active site" description="Proton donor; for transglycosylase activity" evidence="24">
    <location>
        <position position="203"/>
    </location>
</feature>
<reference evidence="29 30" key="1">
    <citation type="submission" date="2018-12" db="EMBL/GenBank/DDBJ databases">
        <title>Persistence of Moraxella catarrhalis in Chronic Obstructive Pulmonary Disease and Regulation of the Hag/MID Adhesin.</title>
        <authorList>
            <person name="Murphy T."/>
            <person name="Zhao X."/>
            <person name="Vyas G."/>
            <person name="Aluvathingal J."/>
            <person name="Nadendla S."/>
            <person name="Tallon L."/>
            <person name="Tettelin H."/>
        </authorList>
    </citation>
    <scope>NUCLEOTIDE SEQUENCE [LARGE SCALE GENOMIC DNA]</scope>
    <source>
        <strain evidence="29 30">46P58B1</strain>
    </source>
</reference>
<dbReference type="PANTHER" id="PTHR32282">
    <property type="entry name" value="BINDING PROTEIN TRANSPEPTIDASE, PUTATIVE-RELATED"/>
    <property type="match status" value="1"/>
</dbReference>
<evidence type="ECO:0000256" key="18">
    <source>
        <dbReference type="ARBA" id="ARBA00023316"/>
    </source>
</evidence>
<dbReference type="AlphaFoldDB" id="A0A3S9QC37"/>
<name>A0A3S9QC37_MORCA</name>
<dbReference type="Pfam" id="PF00905">
    <property type="entry name" value="Transpeptidase"/>
    <property type="match status" value="1"/>
</dbReference>
<feature type="domain" description="Glycosyl transferase family 51" evidence="27">
    <location>
        <begin position="180"/>
        <end position="350"/>
    </location>
</feature>
<keyword evidence="15 25" id="KW-0472">Membrane</keyword>
<dbReference type="InterPro" id="IPR023346">
    <property type="entry name" value="Lysozyme-like_dom_sf"/>
</dbReference>
<accession>A0A3S9QC37</accession>
<dbReference type="NCBIfam" id="TIGR02071">
    <property type="entry name" value="PBP_1b"/>
    <property type="match status" value="1"/>
</dbReference>
<dbReference type="SUPFAM" id="SSF56601">
    <property type="entry name" value="beta-lactamase/transpeptidase-like"/>
    <property type="match status" value="1"/>
</dbReference>
<evidence type="ECO:0000256" key="10">
    <source>
        <dbReference type="ARBA" id="ARBA00022676"/>
    </source>
</evidence>
<dbReference type="InterPro" id="IPR012338">
    <property type="entry name" value="Beta-lactam/transpept-like"/>
</dbReference>
<dbReference type="Gene3D" id="1.10.3810.10">
    <property type="entry name" value="Biosynthetic peptidoglycan transglycosylase-like"/>
    <property type="match status" value="1"/>
</dbReference>